<dbReference type="PANTHER" id="PTHR23419:SF8">
    <property type="entry name" value="FI09726P"/>
    <property type="match status" value="1"/>
</dbReference>
<protein>
    <submittedName>
        <fullName evidence="2">Divalent-cation tolerance protein CutA</fullName>
    </submittedName>
</protein>
<evidence type="ECO:0000313" key="2">
    <source>
        <dbReference type="EMBL" id="KYC52745.1"/>
    </source>
</evidence>
<proteinExistence type="inferred from homology"/>
<dbReference type="SUPFAM" id="SSF54913">
    <property type="entry name" value="GlnB-like"/>
    <property type="match status" value="1"/>
</dbReference>
<dbReference type="Proteomes" id="UP000075398">
    <property type="component" value="Unassembled WGS sequence"/>
</dbReference>
<dbReference type="STRING" id="1705564.APG08_00535"/>
<evidence type="ECO:0000313" key="3">
    <source>
        <dbReference type="Proteomes" id="UP000075398"/>
    </source>
</evidence>
<dbReference type="EMBL" id="LNGC01000017">
    <property type="protein sequence ID" value="KYC52745.1"/>
    <property type="molecule type" value="Genomic_DNA"/>
</dbReference>
<reference evidence="2 3" key="1">
    <citation type="journal article" date="2016" name="ISME J.">
        <title>Chasing the elusive Euryarchaeota class WSA2: genomes reveal a uniquely fastidious methyl-reducing methanogen.</title>
        <authorList>
            <person name="Nobu M.K."/>
            <person name="Narihiro T."/>
            <person name="Kuroda K."/>
            <person name="Mei R."/>
            <person name="Liu W.T."/>
        </authorList>
    </citation>
    <scope>NUCLEOTIDE SEQUENCE [LARGE SCALE GENOMIC DNA]</scope>
    <source>
        <strain evidence="2">U1lsi0528_Bin055</strain>
    </source>
</reference>
<name>A0A150J6K6_9EURY</name>
<dbReference type="InterPro" id="IPR011322">
    <property type="entry name" value="N-reg_PII-like_a/b"/>
</dbReference>
<dbReference type="Pfam" id="PF03091">
    <property type="entry name" value="CutA1"/>
    <property type="match status" value="1"/>
</dbReference>
<dbReference type="Gene3D" id="3.30.70.120">
    <property type="match status" value="1"/>
</dbReference>
<dbReference type="AlphaFoldDB" id="A0A150J6K6"/>
<dbReference type="PATRIC" id="fig|1705409.3.peg.646"/>
<dbReference type="GO" id="GO:0005507">
    <property type="term" value="F:copper ion binding"/>
    <property type="evidence" value="ECO:0007669"/>
    <property type="project" value="TreeGrafter"/>
</dbReference>
<dbReference type="InterPro" id="IPR015867">
    <property type="entry name" value="N-reg_PII/ATP_PRibTrfase_C"/>
</dbReference>
<evidence type="ECO:0000256" key="1">
    <source>
        <dbReference type="ARBA" id="ARBA00010169"/>
    </source>
</evidence>
<dbReference type="GO" id="GO:0010038">
    <property type="term" value="P:response to metal ion"/>
    <property type="evidence" value="ECO:0007669"/>
    <property type="project" value="InterPro"/>
</dbReference>
<dbReference type="InterPro" id="IPR004323">
    <property type="entry name" value="Ion_tolerance_CutA"/>
</dbReference>
<gene>
    <name evidence="2" type="primary">cutA</name>
    <name evidence="2" type="ORF">AMQ22_00630</name>
</gene>
<organism evidence="2 3">
    <name type="scientific">Candidatus Methanofastidiosum methylothiophilum</name>
    <dbReference type="NCBI Taxonomy" id="1705564"/>
    <lineage>
        <taxon>Archaea</taxon>
        <taxon>Methanobacteriati</taxon>
        <taxon>Methanobacteriota</taxon>
        <taxon>Stenosarchaea group</taxon>
        <taxon>Candidatus Methanofastidiosia</taxon>
        <taxon>Candidatus Methanofastidiosales</taxon>
        <taxon>Candidatus Methanofastidiosaceae</taxon>
        <taxon>Candidatus Methanofastidiosum</taxon>
    </lineage>
</organism>
<dbReference type="PANTHER" id="PTHR23419">
    <property type="entry name" value="DIVALENT CATION TOLERANCE CUTA-RELATED"/>
    <property type="match status" value="1"/>
</dbReference>
<accession>A0A150J6K6</accession>
<sequence length="93" mass="10999">MANKLSKILLENRIAACVNIIKNVNSLYWWKESIENSSEIILLIKTTDEKYQEVEDLIKKNHPYEIPEIIAFDIKKGFSKYLKWIEDETRSLP</sequence>
<comment type="caution">
    <text evidence="2">The sequence shown here is derived from an EMBL/GenBank/DDBJ whole genome shotgun (WGS) entry which is preliminary data.</text>
</comment>
<comment type="similarity">
    <text evidence="1">Belongs to the CutA family.</text>
</comment>